<dbReference type="GO" id="GO:0004135">
    <property type="term" value="F:amylo-alpha-1,6-glucosidase activity"/>
    <property type="evidence" value="ECO:0007669"/>
    <property type="project" value="UniProtKB-EC"/>
</dbReference>
<dbReference type="InterPro" id="IPR032790">
    <property type="entry name" value="GDE_C"/>
</dbReference>
<evidence type="ECO:0000256" key="15">
    <source>
        <dbReference type="ARBA" id="ARBA00025780"/>
    </source>
</evidence>
<evidence type="ECO:0000256" key="5">
    <source>
        <dbReference type="ARBA" id="ARBA00012560"/>
    </source>
</evidence>
<evidence type="ECO:0000256" key="4">
    <source>
        <dbReference type="ARBA" id="ARBA00004496"/>
    </source>
</evidence>
<reference evidence="22" key="3">
    <citation type="submission" date="2015-06" db="UniProtKB">
        <authorList>
            <consortium name="EnsemblMetazoa"/>
        </authorList>
    </citation>
    <scope>IDENTIFICATION</scope>
</reference>
<evidence type="ECO:0000256" key="2">
    <source>
        <dbReference type="ARBA" id="ARBA00000927"/>
    </source>
</evidence>
<dbReference type="InterPro" id="IPR032792">
    <property type="entry name" value="AGL_glucanoTrfase"/>
</dbReference>
<dbReference type="InterPro" id="IPR010401">
    <property type="entry name" value="AGL/Gdb1"/>
</dbReference>
<dbReference type="PANTHER" id="PTHR10569:SF2">
    <property type="entry name" value="GLYCOGEN DEBRANCHING ENZYME"/>
    <property type="match status" value="1"/>
</dbReference>
<dbReference type="FunFam" id="3.20.20.80:FF:000070">
    <property type="entry name" value="GDB1p Glycogen debranching enzyme"/>
    <property type="match status" value="1"/>
</dbReference>
<evidence type="ECO:0000313" key="23">
    <source>
        <dbReference type="Proteomes" id="UP000014760"/>
    </source>
</evidence>
<comment type="subcellular location">
    <subcellularLocation>
        <location evidence="4">Cytoplasm</location>
    </subcellularLocation>
</comment>
<dbReference type="EnsemblMetazoa" id="CapteT167427">
    <property type="protein sequence ID" value="CapteP167427"/>
    <property type="gene ID" value="CapteG167427"/>
</dbReference>
<dbReference type="InterPro" id="IPR029436">
    <property type="entry name" value="AGL_euk_N"/>
</dbReference>
<keyword evidence="8" id="KW-0963">Cytoplasm</keyword>
<keyword evidence="10" id="KW-0808">Transferase</keyword>
<dbReference type="InterPro" id="IPR006421">
    <property type="entry name" value="Glycogen_debranch_met"/>
</dbReference>
<dbReference type="PANTHER" id="PTHR10569">
    <property type="entry name" value="GLYCOGEN DEBRANCHING ENZYME"/>
    <property type="match status" value="1"/>
</dbReference>
<dbReference type="STRING" id="283909.R7UWR3"/>
<dbReference type="InterPro" id="IPR008928">
    <property type="entry name" value="6-hairpin_glycosidase_sf"/>
</dbReference>
<evidence type="ECO:0000259" key="20">
    <source>
        <dbReference type="Pfam" id="PF14702"/>
    </source>
</evidence>
<gene>
    <name evidence="21" type="ORF">CAPTEDRAFT_167427</name>
</gene>
<comment type="similarity">
    <text evidence="15">Belongs to the glycogen debranching enzyme family.</text>
</comment>
<reference evidence="21 23" key="2">
    <citation type="journal article" date="2013" name="Nature">
        <title>Insights into bilaterian evolution from three spiralian genomes.</title>
        <authorList>
            <person name="Simakov O."/>
            <person name="Marletaz F."/>
            <person name="Cho S.J."/>
            <person name="Edsinger-Gonzales E."/>
            <person name="Havlak P."/>
            <person name="Hellsten U."/>
            <person name="Kuo D.H."/>
            <person name="Larsson T."/>
            <person name="Lv J."/>
            <person name="Arendt D."/>
            <person name="Savage R."/>
            <person name="Osoegawa K."/>
            <person name="de Jong P."/>
            <person name="Grimwood J."/>
            <person name="Chapman J.A."/>
            <person name="Shapiro H."/>
            <person name="Aerts A."/>
            <person name="Otillar R.P."/>
            <person name="Terry A.Y."/>
            <person name="Boore J.L."/>
            <person name="Grigoriev I.V."/>
            <person name="Lindberg D.R."/>
            <person name="Seaver E.C."/>
            <person name="Weisblat D.A."/>
            <person name="Putnam N.H."/>
            <person name="Rokhsar D.S."/>
        </authorList>
    </citation>
    <scope>NUCLEOTIDE SEQUENCE</scope>
    <source>
        <strain evidence="21 23">I ESC-2004</strain>
    </source>
</reference>
<comment type="catalytic activity">
    <reaction evidence="1">
        <text>Transfers a segment of a (1-&gt;4)-alpha-D-glucan to a new position in an acceptor, which may be glucose or a (1-&gt;4)-alpha-D-glucan.</text>
        <dbReference type="EC" id="2.4.1.25"/>
    </reaction>
</comment>
<dbReference type="Gene3D" id="3.20.20.80">
    <property type="entry name" value="Glycosidases"/>
    <property type="match status" value="2"/>
</dbReference>
<keyword evidence="11" id="KW-0378">Hydrolase</keyword>
<dbReference type="Pfam" id="PF06202">
    <property type="entry name" value="GDE_C"/>
    <property type="match status" value="1"/>
</dbReference>
<dbReference type="InterPro" id="IPR032788">
    <property type="entry name" value="AGL_central"/>
</dbReference>
<comment type="catalytic activity">
    <reaction evidence="2">
        <text>Hydrolysis of (1-&gt;6)-alpha-D-glucosidic branch linkages in glycogen phosphorylase limit dextrin.</text>
        <dbReference type="EC" id="3.2.1.33"/>
    </reaction>
</comment>
<comment type="function">
    <text evidence="3">Multifunctional enzyme acting as 1,4-alpha-D-glucan:1,4-alpha-D-glucan 4-alpha-D-glycosyltransferase and amylo-1,6-glucosidase in glycogen degradation.</text>
</comment>
<keyword evidence="13" id="KW-0511">Multifunctional enzyme</keyword>
<dbReference type="EC" id="3.2.1.33" evidence="6"/>
<feature type="domain" description="Glycogen debranching enzyme central" evidence="20">
    <location>
        <begin position="706"/>
        <end position="980"/>
    </location>
</feature>
<dbReference type="OrthoDB" id="10248904at2759"/>
<dbReference type="NCBIfam" id="TIGR01531">
    <property type="entry name" value="glyc_debranch"/>
    <property type="match status" value="1"/>
</dbReference>
<dbReference type="Pfam" id="PF14699">
    <property type="entry name" value="hGDE_N"/>
    <property type="match status" value="1"/>
</dbReference>
<evidence type="ECO:0000256" key="7">
    <source>
        <dbReference type="ARBA" id="ARBA00020723"/>
    </source>
</evidence>
<dbReference type="EMBL" id="AMQN01005970">
    <property type="status" value="NOT_ANNOTATED_CDS"/>
    <property type="molecule type" value="Genomic_DNA"/>
</dbReference>
<dbReference type="EC" id="2.4.1.25" evidence="5"/>
<dbReference type="GO" id="GO:0005980">
    <property type="term" value="P:glycogen catabolic process"/>
    <property type="evidence" value="ECO:0007669"/>
    <property type="project" value="InterPro"/>
</dbReference>
<evidence type="ECO:0000256" key="9">
    <source>
        <dbReference type="ARBA" id="ARBA00022676"/>
    </source>
</evidence>
<evidence type="ECO:0000256" key="13">
    <source>
        <dbReference type="ARBA" id="ARBA00023268"/>
    </source>
</evidence>
<dbReference type="Pfam" id="PF14701">
    <property type="entry name" value="hDGE_amylase"/>
    <property type="match status" value="1"/>
</dbReference>
<dbReference type="FunFam" id="3.20.20.80:FF:000206">
    <property type="entry name" value="Amylo-alpha-1, 6-glucosidase, 4-alpha-glucanotransferase b"/>
    <property type="match status" value="1"/>
</dbReference>
<dbReference type="GO" id="GO:0005978">
    <property type="term" value="P:glycogen biosynthetic process"/>
    <property type="evidence" value="ECO:0007669"/>
    <property type="project" value="UniProtKB-KW"/>
</dbReference>
<evidence type="ECO:0000256" key="6">
    <source>
        <dbReference type="ARBA" id="ARBA00012778"/>
    </source>
</evidence>
<accession>R7UWR3</accession>
<evidence type="ECO:0000259" key="19">
    <source>
        <dbReference type="Pfam" id="PF14701"/>
    </source>
</evidence>
<feature type="domain" description="Glycogen debranching enzyme C-terminal" evidence="17">
    <location>
        <begin position="1071"/>
        <end position="1521"/>
    </location>
</feature>
<dbReference type="SUPFAM" id="SSF51445">
    <property type="entry name" value="(Trans)glycosidases"/>
    <property type="match status" value="1"/>
</dbReference>
<evidence type="ECO:0000256" key="1">
    <source>
        <dbReference type="ARBA" id="ARBA00000439"/>
    </source>
</evidence>
<proteinExistence type="inferred from homology"/>
<evidence type="ECO:0000256" key="12">
    <source>
        <dbReference type="ARBA" id="ARBA00023056"/>
    </source>
</evidence>
<sequence>MASFTQLRLLTLNEGEKLDSSLFRLEKGWHLHFVLGPSLAGKDIRLFTNHPSDPKAGPNRSLFRELSWGTLSGSEGDSYDTFAEVYLSTAGSFNYFFTLDGSDQQSHQDGSGYFVVDPVLRFGQFDEKLPLDCICCQTVLAKSLGPLPTWESRLQVAKESGYNMVHFTPIQSLGASNSSYSLRDQLELNPIFSPTTGPAASMEDVKKLVEKMKTEWNMLSLTDLVFNHTANESPWIQEHPECVYNVVNSPHLKPAYLLDRILWHFSEDVSHGKWGDRGVPAHLCEDHHLDSIRSILTHEVLPKHRIEEYYLLSVDGVLQAFRSAIMAGQPGIAKEKNVAVIPDPLYRRLKATIDIPLAINKYFDSQLSDLPVEQRLDNACNGLRPHLEALNHTLWCEVQDHLNAAVNNFIANGRYRFIDPDGPRIGNVNHETEDPIMYNYFLLPVKKMSLEEEEAAMHTAQGAYCMAHNGWVMNDDPLRNFAEPGSNVYLRRELIPWGDSVKLRFGNGPEDCPYLWEHMKKYTCQTAEIFHGVRLDNCHSTPIHVAEYMLDEARKVRPDLYVMAELFTSSEVKDNIFINRLGLNSLIREGLAAWDSHELGRLVHRYGGHPVGAFIQPPARPLVASLAHALFMDQTHDNPSPVEKRTSLDLLPSAALVSMACCATGSNRGYDELVPHHIHVVSEGRLYQSWTEAPKPSAGQVNINTGIISAKRALNGLHQYLGHSGFNQVFVDQVDSDTVSVTRHNPVSHQSVILVARTVFSTPANMNAPYSQTLQIPGMIDEIILEGTLKPRSNASKFTRNADYLNGLTDVVLSLREHLKVEESDLVELKMNNTSGLQELEFACFPPGSVIAFKVSLNANNKSSILNVRQTLSHFGYRMSSISGRNLQEIQGASKLADILVDMTLNDLNRVLHRCDAEEKDDGKGFGAYDIPGFGTLPYCGLQGIMSILSSIRANNDLGHPMCDNLRRGDWLMEYTANRLAAFPGTERLGNWLADVFKSLKQAPRYLIPCYFDALISGIFCLVEEVAWAKLSPFVRNGSSFTRALSLGSLQFCSHVRTALLPVLSPHLRPPVPPLAFKEQACVSMAAGLPHFASGIFRNWGRDTFIALRGLLLLTGREAEARFLILAYGATLRHGLIPNLLGGGSHARYNCRDAVWWWLQCIKDYCICVPGGAKILTDKISRIFPTDESEPQETGNCEQELHEIIQEALQRHADGVEYVERNAGPAIDNDMTVEGFHNKFGVNWETGFVFGGNASNCGTWMDKMGGSSEAGNKGKPATPRDGSAVELVGLCKSVVSWLQVMHGEGLYPHEGVLVGKEMVTWQVWADKIQASFERHFWINFEAVPELEPKPELINRRGIYKDSFLASQIWADYQLRPNFTIAMVVAPELFTPQNAWIALERTRDILLGPLGMKTLDPSDWAYNGNYINSDHTKGFNYHQGPEWVWPVGFFLRAMLHFGNAVEADRPGTLQNTMAFVKSVLSAHNVHLRSSPWRSLPELTNKDGAVCGDSCPAQAWSMGCILEVIHDLETLMQGTPPSVIVEADE</sequence>
<evidence type="ECO:0000259" key="17">
    <source>
        <dbReference type="Pfam" id="PF06202"/>
    </source>
</evidence>
<evidence type="ECO:0000313" key="22">
    <source>
        <dbReference type="EnsemblMetazoa" id="CapteP167427"/>
    </source>
</evidence>
<dbReference type="FunFam" id="1.50.10.10:FF:000039">
    <property type="entry name" value="Glycogen debranching enzyme Gdb1, putative"/>
    <property type="match status" value="1"/>
</dbReference>
<dbReference type="HOGENOM" id="CLU_001517_2_0_1"/>
<evidence type="ECO:0000256" key="11">
    <source>
        <dbReference type="ARBA" id="ARBA00022801"/>
    </source>
</evidence>
<evidence type="ECO:0000256" key="14">
    <source>
        <dbReference type="ARBA" id="ARBA00023295"/>
    </source>
</evidence>
<feature type="domain" description="Eukaryotic glycogen debranching enzyme N-terminal" evidence="18">
    <location>
        <begin position="31"/>
        <end position="122"/>
    </location>
</feature>
<dbReference type="InterPro" id="IPR017853">
    <property type="entry name" value="GH"/>
</dbReference>
<protein>
    <recommendedName>
        <fullName evidence="7">Glycogen debranching enzyme</fullName>
        <ecNumber evidence="5">2.4.1.25</ecNumber>
        <ecNumber evidence="6">3.2.1.33</ecNumber>
    </recommendedName>
    <alternativeName>
        <fullName evidence="16">Glycogen debrancher</fullName>
    </alternativeName>
</protein>
<dbReference type="Proteomes" id="UP000014760">
    <property type="component" value="Unassembled WGS sequence"/>
</dbReference>
<keyword evidence="9" id="KW-0328">Glycosyltransferase</keyword>
<dbReference type="GO" id="GO:0005737">
    <property type="term" value="C:cytoplasm"/>
    <property type="evidence" value="ECO:0007669"/>
    <property type="project" value="UniProtKB-SubCell"/>
</dbReference>
<dbReference type="SUPFAM" id="SSF48208">
    <property type="entry name" value="Six-hairpin glycosidases"/>
    <property type="match status" value="1"/>
</dbReference>
<keyword evidence="23" id="KW-1185">Reference proteome</keyword>
<name>R7UWR3_CAPTE</name>
<dbReference type="CDD" id="cd11327">
    <property type="entry name" value="AmyAc_Glg_debranch_2"/>
    <property type="match status" value="1"/>
</dbReference>
<evidence type="ECO:0000256" key="8">
    <source>
        <dbReference type="ARBA" id="ARBA00022490"/>
    </source>
</evidence>
<dbReference type="OMA" id="YEEGHVH"/>
<evidence type="ECO:0000259" key="18">
    <source>
        <dbReference type="Pfam" id="PF14699"/>
    </source>
</evidence>
<dbReference type="InterPro" id="IPR012341">
    <property type="entry name" value="6hp_glycosidase-like_sf"/>
</dbReference>
<evidence type="ECO:0000256" key="10">
    <source>
        <dbReference type="ARBA" id="ARBA00022679"/>
    </source>
</evidence>
<keyword evidence="14" id="KW-0326">Glycosidase</keyword>
<dbReference type="Gene3D" id="1.50.10.10">
    <property type="match status" value="1"/>
</dbReference>
<evidence type="ECO:0000256" key="3">
    <source>
        <dbReference type="ARBA" id="ARBA00003530"/>
    </source>
</evidence>
<organism evidence="21">
    <name type="scientific">Capitella teleta</name>
    <name type="common">Polychaete worm</name>
    <dbReference type="NCBI Taxonomy" id="283909"/>
    <lineage>
        <taxon>Eukaryota</taxon>
        <taxon>Metazoa</taxon>
        <taxon>Spiralia</taxon>
        <taxon>Lophotrochozoa</taxon>
        <taxon>Annelida</taxon>
        <taxon>Polychaeta</taxon>
        <taxon>Sedentaria</taxon>
        <taxon>Scolecida</taxon>
        <taxon>Capitellidae</taxon>
        <taxon>Capitella</taxon>
    </lineage>
</organism>
<evidence type="ECO:0000313" key="21">
    <source>
        <dbReference type="EMBL" id="ELU10759.1"/>
    </source>
</evidence>
<reference evidence="23" key="1">
    <citation type="submission" date="2012-12" db="EMBL/GenBank/DDBJ databases">
        <authorList>
            <person name="Hellsten U."/>
            <person name="Grimwood J."/>
            <person name="Chapman J.A."/>
            <person name="Shapiro H."/>
            <person name="Aerts A."/>
            <person name="Otillar R.P."/>
            <person name="Terry A.Y."/>
            <person name="Boore J.L."/>
            <person name="Simakov O."/>
            <person name="Marletaz F."/>
            <person name="Cho S.-J."/>
            <person name="Edsinger-Gonzales E."/>
            <person name="Havlak P."/>
            <person name="Kuo D.-H."/>
            <person name="Larsson T."/>
            <person name="Lv J."/>
            <person name="Arendt D."/>
            <person name="Savage R."/>
            <person name="Osoegawa K."/>
            <person name="de Jong P."/>
            <person name="Lindberg D.R."/>
            <person name="Seaver E.C."/>
            <person name="Weisblat D.A."/>
            <person name="Putnam N.H."/>
            <person name="Grigoriev I.V."/>
            <person name="Rokhsar D.S."/>
        </authorList>
    </citation>
    <scope>NUCLEOTIDE SEQUENCE</scope>
    <source>
        <strain evidence="23">I ESC-2004</strain>
    </source>
</reference>
<keyword evidence="12" id="KW-0320">Glycogen biosynthesis</keyword>
<dbReference type="EMBL" id="KB297235">
    <property type="protein sequence ID" value="ELU10759.1"/>
    <property type="molecule type" value="Genomic_DNA"/>
</dbReference>
<dbReference type="GO" id="GO:0004134">
    <property type="term" value="F:4-alpha-glucanotransferase activity"/>
    <property type="evidence" value="ECO:0007669"/>
    <property type="project" value="UniProtKB-EC"/>
</dbReference>
<evidence type="ECO:0000256" key="16">
    <source>
        <dbReference type="ARBA" id="ARBA00031477"/>
    </source>
</evidence>
<dbReference type="Pfam" id="PF14702">
    <property type="entry name" value="hGDE_central"/>
    <property type="match status" value="1"/>
</dbReference>
<dbReference type="FunCoup" id="R7UWR3">
    <property type="interactions" value="1084"/>
</dbReference>
<feature type="domain" description="Glycogen debranching enzyme glucanotransferase" evidence="19">
    <location>
        <begin position="128"/>
        <end position="561"/>
    </location>
</feature>